<reference evidence="1" key="1">
    <citation type="submission" date="2021-06" db="EMBL/GenBank/DDBJ databases">
        <authorList>
            <person name="Kallberg Y."/>
            <person name="Tangrot J."/>
            <person name="Rosling A."/>
        </authorList>
    </citation>
    <scope>NUCLEOTIDE SEQUENCE</scope>
    <source>
        <strain evidence="1">MA461A</strain>
    </source>
</reference>
<accession>A0ACA9SGQ4</accession>
<comment type="caution">
    <text evidence="1">The sequence shown here is derived from an EMBL/GenBank/DDBJ whole genome shotgun (WGS) entry which is preliminary data.</text>
</comment>
<keyword evidence="2" id="KW-1185">Reference proteome</keyword>
<dbReference type="Proteomes" id="UP000789920">
    <property type="component" value="Unassembled WGS sequence"/>
</dbReference>
<dbReference type="EMBL" id="CAJVQC010122205">
    <property type="protein sequence ID" value="CAG8838981.1"/>
    <property type="molecule type" value="Genomic_DNA"/>
</dbReference>
<name>A0ACA9SGQ4_9GLOM</name>
<sequence>MSVNEYEAQRLSNIEANKQVLRELGLERPPPIFIAKRKKATSDKRKVSRRFNENQNNAASSSSSDSNGRLRRSGRLSEK</sequence>
<gene>
    <name evidence="1" type="ORF">RPERSI_LOCUS30876</name>
</gene>
<evidence type="ECO:0000313" key="1">
    <source>
        <dbReference type="EMBL" id="CAG8838981.1"/>
    </source>
</evidence>
<organism evidence="1 2">
    <name type="scientific">Racocetra persica</name>
    <dbReference type="NCBI Taxonomy" id="160502"/>
    <lineage>
        <taxon>Eukaryota</taxon>
        <taxon>Fungi</taxon>
        <taxon>Fungi incertae sedis</taxon>
        <taxon>Mucoromycota</taxon>
        <taxon>Glomeromycotina</taxon>
        <taxon>Glomeromycetes</taxon>
        <taxon>Diversisporales</taxon>
        <taxon>Gigasporaceae</taxon>
        <taxon>Racocetra</taxon>
    </lineage>
</organism>
<evidence type="ECO:0000313" key="2">
    <source>
        <dbReference type="Proteomes" id="UP000789920"/>
    </source>
</evidence>
<feature type="non-terminal residue" evidence="1">
    <location>
        <position position="79"/>
    </location>
</feature>
<protein>
    <submittedName>
        <fullName evidence="1">31183_t:CDS:1</fullName>
    </submittedName>
</protein>
<proteinExistence type="predicted"/>